<dbReference type="Proteomes" id="UP000505306">
    <property type="component" value="Chromosome"/>
</dbReference>
<feature type="transmembrane region" description="Helical" evidence="2">
    <location>
        <begin position="101"/>
        <end position="120"/>
    </location>
</feature>
<protein>
    <submittedName>
        <fullName evidence="4">Sulfatase-like hydrolase/transferase</fullName>
    </submittedName>
</protein>
<feature type="transmembrane region" description="Helical" evidence="2">
    <location>
        <begin position="75"/>
        <end position="95"/>
    </location>
</feature>
<evidence type="ECO:0000313" key="4">
    <source>
        <dbReference type="EMBL" id="QIE59088.1"/>
    </source>
</evidence>
<dbReference type="RefSeq" id="WP_164679118.1">
    <property type="nucleotide sequence ID" value="NZ_CP049057.1"/>
</dbReference>
<feature type="transmembrane region" description="Helical" evidence="2">
    <location>
        <begin position="127"/>
        <end position="145"/>
    </location>
</feature>
<sequence>MKSEKKYSLKLCILAAIAPGLYPIFFYYSKNFPLVNSWEHLAFFIIAFLAIPVVVFLVSNWLFGLLPFKSYHKYLLPFLNVFTLLYLLKVCYFIGIEKDKILIAAVIAAIVSFFLHKHLLKIIFFEFLLALIGLVSMGSTMVQFLSISDDWRTQPDGIANVQFKNTPNVYVIQADGYANFAELKKGYYNYPENTLERYLKAENFTLYPEYRSNYSTTVESNVTLFNMKHHYYNKSIGYNEIFNGRNMIVSENVVLDAFKHNGYKTYFLTETPYLIANRPKMGFHTTNFPYSDLKYIRNGARRIKDVEEPLKQFIAEETQQPKFFFVQILNPWHVSSVNHVSRKKENEREQYLERLEETNTALIKTIKEIRSKDLNAVVILMSDHGGFVGMNHTGEKRTKNIDRDFQYSIFGANLAISWPNDSPPSYDSQLKSSVNLFRVLFSYLSEDNRYLEHLQENGSYLIIKNKAEPGIYQTIDDTGNVVFKPLDSLSF</sequence>
<dbReference type="Gene3D" id="3.40.720.10">
    <property type="entry name" value="Alkaline Phosphatase, subunit A"/>
    <property type="match status" value="1"/>
</dbReference>
<dbReference type="Pfam" id="PF00884">
    <property type="entry name" value="Sulfatase"/>
    <property type="match status" value="1"/>
</dbReference>
<evidence type="ECO:0000313" key="5">
    <source>
        <dbReference type="Proteomes" id="UP000505306"/>
    </source>
</evidence>
<dbReference type="AlphaFoldDB" id="A0A6G6GKL3"/>
<feature type="transmembrane region" description="Helical" evidence="2">
    <location>
        <begin position="7"/>
        <end position="29"/>
    </location>
</feature>
<evidence type="ECO:0000256" key="2">
    <source>
        <dbReference type="SAM" id="Phobius"/>
    </source>
</evidence>
<organism evidence="4 5">
    <name type="scientific">Rasiella rasia</name>
    <dbReference type="NCBI Taxonomy" id="2744027"/>
    <lineage>
        <taxon>Bacteria</taxon>
        <taxon>Pseudomonadati</taxon>
        <taxon>Bacteroidota</taxon>
        <taxon>Flavobacteriia</taxon>
        <taxon>Flavobacteriales</taxon>
        <taxon>Flavobacteriaceae</taxon>
        <taxon>Rasiella</taxon>
    </lineage>
</organism>
<evidence type="ECO:0000259" key="3">
    <source>
        <dbReference type="Pfam" id="PF00884"/>
    </source>
</evidence>
<keyword evidence="2" id="KW-0812">Transmembrane</keyword>
<dbReference type="GO" id="GO:0016787">
    <property type="term" value="F:hydrolase activity"/>
    <property type="evidence" value="ECO:0007669"/>
    <property type="project" value="UniProtKB-KW"/>
</dbReference>
<dbReference type="InterPro" id="IPR017850">
    <property type="entry name" value="Alkaline_phosphatase_core_sf"/>
</dbReference>
<dbReference type="EMBL" id="CP049057">
    <property type="protein sequence ID" value="QIE59088.1"/>
    <property type="molecule type" value="Genomic_DNA"/>
</dbReference>
<feature type="coiled-coil region" evidence="1">
    <location>
        <begin position="341"/>
        <end position="372"/>
    </location>
</feature>
<dbReference type="InterPro" id="IPR000917">
    <property type="entry name" value="Sulfatase_N"/>
</dbReference>
<gene>
    <name evidence="4" type="ORF">G5B37_05785</name>
</gene>
<evidence type="ECO:0000256" key="1">
    <source>
        <dbReference type="SAM" id="Coils"/>
    </source>
</evidence>
<dbReference type="SUPFAM" id="SSF53649">
    <property type="entry name" value="Alkaline phosphatase-like"/>
    <property type="match status" value="1"/>
</dbReference>
<accession>A0A6G6GKL3</accession>
<keyword evidence="2" id="KW-1133">Transmembrane helix</keyword>
<feature type="domain" description="Sulfatase N-terminal" evidence="3">
    <location>
        <begin position="167"/>
        <end position="442"/>
    </location>
</feature>
<keyword evidence="5" id="KW-1185">Reference proteome</keyword>
<keyword evidence="2" id="KW-0472">Membrane</keyword>
<dbReference type="GO" id="GO:0016740">
    <property type="term" value="F:transferase activity"/>
    <property type="evidence" value="ECO:0007669"/>
    <property type="project" value="UniProtKB-KW"/>
</dbReference>
<feature type="transmembrane region" description="Helical" evidence="2">
    <location>
        <begin position="41"/>
        <end position="63"/>
    </location>
</feature>
<proteinExistence type="predicted"/>
<keyword evidence="1" id="KW-0175">Coiled coil</keyword>
<keyword evidence="4" id="KW-0808">Transferase</keyword>
<dbReference type="KEGG" id="mgel:G5B37_05785"/>
<keyword evidence="4" id="KW-0378">Hydrolase</keyword>
<reference evidence="4 5" key="1">
    <citation type="submission" date="2020-02" db="EMBL/GenBank/DDBJ databases">
        <title>Complete genome sequence of Flavobacteriaceae bacterium.</title>
        <authorList>
            <person name="Kim S.-J."/>
            <person name="Kim Y.-S."/>
            <person name="Kim K.-H."/>
        </authorList>
    </citation>
    <scope>NUCLEOTIDE SEQUENCE [LARGE SCALE GENOMIC DNA]</scope>
    <source>
        <strain evidence="4 5">RR4-40</strain>
    </source>
</reference>
<name>A0A6G6GKL3_9FLAO</name>